<dbReference type="GO" id="GO:0042956">
    <property type="term" value="P:maltodextrin transmembrane transport"/>
    <property type="evidence" value="ECO:0007669"/>
    <property type="project" value="TreeGrafter"/>
</dbReference>
<dbReference type="AlphaFoldDB" id="U3P8R0"/>
<dbReference type="eggNOG" id="COG2182">
    <property type="taxonomic scope" value="Bacteria"/>
</dbReference>
<dbReference type="GO" id="GO:0015768">
    <property type="term" value="P:maltose transport"/>
    <property type="evidence" value="ECO:0007669"/>
    <property type="project" value="TreeGrafter"/>
</dbReference>
<dbReference type="RefSeq" id="WP_021756148.1">
    <property type="nucleotide sequence ID" value="NC_022438.1"/>
</dbReference>
<protein>
    <submittedName>
        <fullName evidence="4">Uncharacterized protein</fullName>
    </submittedName>
</protein>
<evidence type="ECO:0000256" key="2">
    <source>
        <dbReference type="ARBA" id="ARBA00022448"/>
    </source>
</evidence>
<dbReference type="GO" id="GO:0055052">
    <property type="term" value="C:ATP-binding cassette (ABC) transporter complex, substrate-binding subunit-containing"/>
    <property type="evidence" value="ECO:0007669"/>
    <property type="project" value="TreeGrafter"/>
</dbReference>
<dbReference type="PANTHER" id="PTHR30061:SF50">
    <property type="entry name" value="MALTOSE_MALTODEXTRIN-BINDING PERIPLASMIC PROTEIN"/>
    <property type="match status" value="1"/>
</dbReference>
<keyword evidence="2" id="KW-0813">Transport</keyword>
<evidence type="ECO:0000256" key="3">
    <source>
        <dbReference type="ARBA" id="ARBA00022729"/>
    </source>
</evidence>
<dbReference type="Gene3D" id="3.40.190.10">
    <property type="entry name" value="Periplasmic binding protein-like II"/>
    <property type="match status" value="1"/>
</dbReference>
<dbReference type="PATRIC" id="fig|1389489.3.peg.2678"/>
<dbReference type="PANTHER" id="PTHR30061">
    <property type="entry name" value="MALTOSE-BINDING PERIPLASMIC PROTEIN"/>
    <property type="match status" value="1"/>
</dbReference>
<dbReference type="HOGENOM" id="CLU_1064754_0_0_11"/>
<keyword evidence="3" id="KW-0732">Signal</keyword>
<accession>U3P8R0</accession>
<comment type="similarity">
    <text evidence="1">Belongs to the bacterial solute-binding protein 1 family.</text>
</comment>
<dbReference type="STRING" id="1389489.O159_27940"/>
<sequence length="261" mass="28504">MDTGNLPADKASYLAALDKLKAAGVQGEWVDGYVFTSTFEFQSLLWQFGGDLFDKDVTKATFNSDAGVQALTWMTDLVKNGYSPKDVAQDGNINALIAGKTAFNWNGVWQTTNTAFDKLNWAAVPVPQIGTEKAVWSSSTHWMFMNNKGQDKNKTAAAATFVKWMNDNSADWPQTGELPAKNSVRDDPALVRDYPNLKPFLDQLEYARYETAAPGITTVTATVTTAVNEAITGKKNPKKALDDAAAKADTLLKQNKAKYGD</sequence>
<dbReference type="GO" id="GO:1901982">
    <property type="term" value="F:maltose binding"/>
    <property type="evidence" value="ECO:0007669"/>
    <property type="project" value="TreeGrafter"/>
</dbReference>
<dbReference type="KEGG" id="lxy:O159_27940"/>
<organism evidence="4 5">
    <name type="scientific">Leifsonia xyli subsp. cynodontis DSM 46306</name>
    <dbReference type="NCBI Taxonomy" id="1389489"/>
    <lineage>
        <taxon>Bacteria</taxon>
        <taxon>Bacillati</taxon>
        <taxon>Actinomycetota</taxon>
        <taxon>Actinomycetes</taxon>
        <taxon>Micrococcales</taxon>
        <taxon>Microbacteriaceae</taxon>
        <taxon>Leifsonia</taxon>
    </lineage>
</organism>
<dbReference type="EMBL" id="CP006734">
    <property type="protein sequence ID" value="AGW42680.1"/>
    <property type="molecule type" value="Genomic_DNA"/>
</dbReference>
<evidence type="ECO:0000256" key="1">
    <source>
        <dbReference type="ARBA" id="ARBA00008520"/>
    </source>
</evidence>
<evidence type="ECO:0000313" key="5">
    <source>
        <dbReference type="Proteomes" id="UP000016743"/>
    </source>
</evidence>
<reference evidence="4 5" key="1">
    <citation type="journal article" date="2013" name="Genome Announc.">
        <title>Complete Genome Sequence of Leifsonia xyli subsp. cynodontis Strain DSM46306, a Gram-Positive Bacterial Pathogen of Grasses.</title>
        <authorList>
            <person name="Monteiro-Vitorello C.B."/>
            <person name="Zerillo M.M."/>
            <person name="Van Sluys M.A."/>
            <person name="Camargo L.E."/>
            <person name="Kitajima J.P."/>
        </authorList>
    </citation>
    <scope>NUCLEOTIDE SEQUENCE [LARGE SCALE GENOMIC DNA]</scope>
    <source>
        <strain evidence="4 5">DSM 46306</strain>
    </source>
</reference>
<dbReference type="Proteomes" id="UP000016743">
    <property type="component" value="Chromosome"/>
</dbReference>
<gene>
    <name evidence="4" type="ORF">O159_27940</name>
</gene>
<proteinExistence type="inferred from homology"/>
<name>U3P8R0_LEIXC</name>
<keyword evidence="5" id="KW-1185">Reference proteome</keyword>
<dbReference type="SUPFAM" id="SSF53850">
    <property type="entry name" value="Periplasmic binding protein-like II"/>
    <property type="match status" value="1"/>
</dbReference>
<evidence type="ECO:0000313" key="4">
    <source>
        <dbReference type="EMBL" id="AGW42680.1"/>
    </source>
</evidence>